<gene>
    <name evidence="1" type="ORF">LX66_5669</name>
</gene>
<dbReference type="Proteomes" id="UP000316778">
    <property type="component" value="Unassembled WGS sequence"/>
</dbReference>
<accession>A0A562SJU1</accession>
<sequence length="58" mass="6557">MRKSTEKKEQKLKLNKVTVIKLDAEKMHMLWGGGIIINTTDASGRPQCDTRETALQTL</sequence>
<name>A0A562SJU1_CHIJA</name>
<comment type="caution">
    <text evidence="1">The sequence shown here is derived from an EMBL/GenBank/DDBJ whole genome shotgun (WGS) entry which is preliminary data.</text>
</comment>
<protein>
    <submittedName>
        <fullName evidence="1">Uncharacterized protein</fullName>
    </submittedName>
</protein>
<dbReference type="RefSeq" id="WP_158642791.1">
    <property type="nucleotide sequence ID" value="NZ_BAAAFY010000003.1"/>
</dbReference>
<dbReference type="EMBL" id="VLLG01000008">
    <property type="protein sequence ID" value="TWI81060.1"/>
    <property type="molecule type" value="Genomic_DNA"/>
</dbReference>
<proteinExistence type="predicted"/>
<dbReference type="AlphaFoldDB" id="A0A562SJU1"/>
<organism evidence="1 2">
    <name type="scientific">Chitinophaga japonensis</name>
    <name type="common">Flexibacter japonensis</name>
    <dbReference type="NCBI Taxonomy" id="104662"/>
    <lineage>
        <taxon>Bacteria</taxon>
        <taxon>Pseudomonadati</taxon>
        <taxon>Bacteroidota</taxon>
        <taxon>Chitinophagia</taxon>
        <taxon>Chitinophagales</taxon>
        <taxon>Chitinophagaceae</taxon>
        <taxon>Chitinophaga</taxon>
    </lineage>
</organism>
<dbReference type="InterPro" id="IPR058238">
    <property type="entry name" value="Lant_leader_dom"/>
</dbReference>
<dbReference type="NCBIfam" id="NF038153">
    <property type="entry name" value="lant_leader_L1a"/>
    <property type="match status" value="1"/>
</dbReference>
<reference evidence="1 2" key="1">
    <citation type="journal article" date="2013" name="Stand. Genomic Sci.">
        <title>Genomic Encyclopedia of Type Strains, Phase I: The one thousand microbial genomes (KMG-I) project.</title>
        <authorList>
            <person name="Kyrpides N.C."/>
            <person name="Woyke T."/>
            <person name="Eisen J.A."/>
            <person name="Garrity G."/>
            <person name="Lilburn T.G."/>
            <person name="Beck B.J."/>
            <person name="Whitman W.B."/>
            <person name="Hugenholtz P."/>
            <person name="Klenk H.P."/>
        </authorList>
    </citation>
    <scope>NUCLEOTIDE SEQUENCE [LARGE SCALE GENOMIC DNA]</scope>
    <source>
        <strain evidence="1 2">DSM 13484</strain>
    </source>
</reference>
<evidence type="ECO:0000313" key="1">
    <source>
        <dbReference type="EMBL" id="TWI81060.1"/>
    </source>
</evidence>
<dbReference type="OrthoDB" id="678876at2"/>
<evidence type="ECO:0000313" key="2">
    <source>
        <dbReference type="Proteomes" id="UP000316778"/>
    </source>
</evidence>
<keyword evidence="2" id="KW-1185">Reference proteome</keyword>